<name>A0ABW9ASZ3_9BURK</name>
<dbReference type="Pfam" id="PF18906">
    <property type="entry name" value="Phage_tube_2"/>
    <property type="match status" value="1"/>
</dbReference>
<comment type="caution">
    <text evidence="1">The sequence shown here is derived from an EMBL/GenBank/DDBJ whole genome shotgun (WGS) entry which is preliminary data.</text>
</comment>
<keyword evidence="2" id="KW-1185">Reference proteome</keyword>
<evidence type="ECO:0000313" key="2">
    <source>
        <dbReference type="Proteomes" id="UP001629230"/>
    </source>
</evidence>
<gene>
    <name evidence="1" type="ORF">PQR57_16555</name>
</gene>
<proteinExistence type="predicted"/>
<organism evidence="1 2">
    <name type="scientific">Paraburkholderia dipogonis</name>
    <dbReference type="NCBI Taxonomy" id="1211383"/>
    <lineage>
        <taxon>Bacteria</taxon>
        <taxon>Pseudomonadati</taxon>
        <taxon>Pseudomonadota</taxon>
        <taxon>Betaproteobacteria</taxon>
        <taxon>Burkholderiales</taxon>
        <taxon>Burkholderiaceae</taxon>
        <taxon>Paraburkholderia</taxon>
    </lineage>
</organism>
<protein>
    <submittedName>
        <fullName evidence="1">Phage tail tube protein</fullName>
    </submittedName>
</protein>
<accession>A0ABW9ASZ3</accession>
<dbReference type="EMBL" id="JAQQEZ010000010">
    <property type="protein sequence ID" value="MFM0002634.1"/>
    <property type="molecule type" value="Genomic_DNA"/>
</dbReference>
<evidence type="ECO:0000313" key="1">
    <source>
        <dbReference type="EMBL" id="MFM0002634.1"/>
    </source>
</evidence>
<sequence>MAGSKSMKNSVVLAALQVAIGTPAVPTSADDAMLVSNISAKPVAADYVSRDTIRPFFGNDQQLTAGCHAELDFEIEVAASGVAGTPPAWGRLLVPCYFSETVTADTSVVYAPVSVQPTTPLTLYYYLDGLLHKLTDAYGTVSWDFTVKQIPKLKFHFMGVYNPVTDSPIPAGTDFSKFLVPKIASTQFTTWQMHAYSGPLQALSLDIANTLNWSQLIGYERAEVTDRKPTGKITMQLGSVADKDWWTSARDALLGALTITHGVGAGNIVQLDAPKVQLTDPSYTDQDNKVMLDATLTVTPDAGNDELIITVK</sequence>
<dbReference type="InterPro" id="IPR044000">
    <property type="entry name" value="Phage_tube_2"/>
</dbReference>
<dbReference type="RefSeq" id="WP_408177936.1">
    <property type="nucleotide sequence ID" value="NZ_JAQQEZ010000010.1"/>
</dbReference>
<reference evidence="1 2" key="1">
    <citation type="journal article" date="2024" name="Chem. Sci.">
        <title>Discovery of megapolipeptins by genome mining of a Burkholderiales bacteria collection.</title>
        <authorList>
            <person name="Paulo B.S."/>
            <person name="Recchia M.J.J."/>
            <person name="Lee S."/>
            <person name="Fergusson C.H."/>
            <person name="Romanowski S.B."/>
            <person name="Hernandez A."/>
            <person name="Krull N."/>
            <person name="Liu D.Y."/>
            <person name="Cavanagh H."/>
            <person name="Bos A."/>
            <person name="Gray C.A."/>
            <person name="Murphy B.T."/>
            <person name="Linington R.G."/>
            <person name="Eustaquio A.S."/>
        </authorList>
    </citation>
    <scope>NUCLEOTIDE SEQUENCE [LARGE SCALE GENOMIC DNA]</scope>
    <source>
        <strain evidence="1 2">RL17-350-BIC-A</strain>
    </source>
</reference>
<dbReference type="Proteomes" id="UP001629230">
    <property type="component" value="Unassembled WGS sequence"/>
</dbReference>